<comment type="similarity">
    <text evidence="2">Belongs to the TALE/IRO homeobox family.</text>
</comment>
<evidence type="ECO:0000256" key="5">
    <source>
        <dbReference type="ARBA" id="ARBA00023159"/>
    </source>
</evidence>
<dbReference type="EMBL" id="CCAG010015851">
    <property type="status" value="NOT_ANNOTATED_CDS"/>
    <property type="molecule type" value="Genomic_DNA"/>
</dbReference>
<feature type="compositionally biased region" description="Polar residues" evidence="8">
    <location>
        <begin position="32"/>
        <end position="71"/>
    </location>
</feature>
<dbReference type="Gene3D" id="1.10.10.60">
    <property type="entry name" value="Homeodomain-like"/>
    <property type="match status" value="1"/>
</dbReference>
<feature type="compositionally biased region" description="Basic and acidic residues" evidence="8">
    <location>
        <begin position="386"/>
        <end position="397"/>
    </location>
</feature>
<dbReference type="SUPFAM" id="SSF46689">
    <property type="entry name" value="Homeodomain-like"/>
    <property type="match status" value="1"/>
</dbReference>
<keyword evidence="4 7" id="KW-0371">Homeobox</keyword>
<feature type="compositionally biased region" description="Low complexity" evidence="8">
    <location>
        <begin position="452"/>
        <end position="461"/>
    </location>
</feature>
<accession>A0A1B0GA57</accession>
<dbReference type="PROSITE" id="PS50071">
    <property type="entry name" value="HOMEOBOX_2"/>
    <property type="match status" value="1"/>
</dbReference>
<feature type="region of interest" description="Disordered" evidence="8">
    <location>
        <begin position="325"/>
        <end position="430"/>
    </location>
</feature>
<feature type="region of interest" description="Disordered" evidence="8">
    <location>
        <begin position="20"/>
        <end position="91"/>
    </location>
</feature>
<dbReference type="EnsemblMetazoa" id="GMOY010194-RA">
    <property type="protein sequence ID" value="GMOY010194-PA"/>
    <property type="gene ID" value="GMOY010194"/>
</dbReference>
<feature type="compositionally biased region" description="Basic and acidic residues" evidence="8">
    <location>
        <begin position="22"/>
        <end position="31"/>
    </location>
</feature>
<organism evidence="10 11">
    <name type="scientific">Glossina morsitans morsitans</name>
    <name type="common">Savannah tsetse fly</name>
    <dbReference type="NCBI Taxonomy" id="37546"/>
    <lineage>
        <taxon>Eukaryota</taxon>
        <taxon>Metazoa</taxon>
        <taxon>Ecdysozoa</taxon>
        <taxon>Arthropoda</taxon>
        <taxon>Hexapoda</taxon>
        <taxon>Insecta</taxon>
        <taxon>Pterygota</taxon>
        <taxon>Neoptera</taxon>
        <taxon>Endopterygota</taxon>
        <taxon>Diptera</taxon>
        <taxon>Brachycera</taxon>
        <taxon>Muscomorpha</taxon>
        <taxon>Hippoboscoidea</taxon>
        <taxon>Glossinidae</taxon>
        <taxon>Glossina</taxon>
    </lineage>
</organism>
<keyword evidence="5" id="KW-0010">Activator</keyword>
<dbReference type="GO" id="GO:0030182">
    <property type="term" value="P:neuron differentiation"/>
    <property type="evidence" value="ECO:0007669"/>
    <property type="project" value="TreeGrafter"/>
</dbReference>
<feature type="compositionally biased region" description="Low complexity" evidence="8">
    <location>
        <begin position="569"/>
        <end position="582"/>
    </location>
</feature>
<feature type="compositionally biased region" description="Basic and acidic residues" evidence="8">
    <location>
        <begin position="345"/>
        <end position="357"/>
    </location>
</feature>
<dbReference type="PANTHER" id="PTHR11211:SF46">
    <property type="entry name" value="HOMEOBOX PROTEIN ARAUCAN-RELATED"/>
    <property type="match status" value="1"/>
</dbReference>
<dbReference type="GO" id="GO:0000981">
    <property type="term" value="F:DNA-binding transcription factor activity, RNA polymerase II-specific"/>
    <property type="evidence" value="ECO:0007669"/>
    <property type="project" value="InterPro"/>
</dbReference>
<evidence type="ECO:0000256" key="7">
    <source>
        <dbReference type="PROSITE-ProRule" id="PRU00108"/>
    </source>
</evidence>
<dbReference type="InterPro" id="IPR003893">
    <property type="entry name" value="Iroquois_homeo"/>
</dbReference>
<keyword evidence="6 7" id="KW-0539">Nucleus</keyword>
<dbReference type="GO" id="GO:0048468">
    <property type="term" value="P:cell development"/>
    <property type="evidence" value="ECO:0007669"/>
    <property type="project" value="TreeGrafter"/>
</dbReference>
<dbReference type="GO" id="GO:0045317">
    <property type="term" value="P:equator specification"/>
    <property type="evidence" value="ECO:0007669"/>
    <property type="project" value="UniProtKB-ARBA"/>
</dbReference>
<proteinExistence type="inferred from homology"/>
<dbReference type="CDD" id="cd00086">
    <property type="entry name" value="homeodomain"/>
    <property type="match status" value="1"/>
</dbReference>
<evidence type="ECO:0000256" key="3">
    <source>
        <dbReference type="ARBA" id="ARBA00023125"/>
    </source>
</evidence>
<dbReference type="GO" id="GO:0005634">
    <property type="term" value="C:nucleus"/>
    <property type="evidence" value="ECO:0007669"/>
    <property type="project" value="UniProtKB-SubCell"/>
</dbReference>
<dbReference type="STRING" id="37546.A0A1B0GA57"/>
<dbReference type="VEuPathDB" id="VectorBase:GMOY010194"/>
<dbReference type="InterPro" id="IPR001356">
    <property type="entry name" value="HD"/>
</dbReference>
<feature type="region of interest" description="Disordered" evidence="8">
    <location>
        <begin position="612"/>
        <end position="683"/>
    </location>
</feature>
<evidence type="ECO:0000256" key="1">
    <source>
        <dbReference type="ARBA" id="ARBA00004123"/>
    </source>
</evidence>
<feature type="compositionally biased region" description="Polar residues" evidence="8">
    <location>
        <begin position="556"/>
        <end position="568"/>
    </location>
</feature>
<evidence type="ECO:0000256" key="2">
    <source>
        <dbReference type="ARBA" id="ARBA00008446"/>
    </source>
</evidence>
<dbReference type="GO" id="GO:0042693">
    <property type="term" value="P:muscle cell fate commitment"/>
    <property type="evidence" value="ECO:0007669"/>
    <property type="project" value="UniProtKB-ARBA"/>
</dbReference>
<evidence type="ECO:0000313" key="11">
    <source>
        <dbReference type="Proteomes" id="UP000092444"/>
    </source>
</evidence>
<name>A0A1B0GA57_GLOMM</name>
<reference evidence="10" key="1">
    <citation type="submission" date="2020-05" db="UniProtKB">
        <authorList>
            <consortium name="EnsemblMetazoa"/>
        </authorList>
    </citation>
    <scope>IDENTIFICATION</scope>
    <source>
        <strain evidence="10">Yale</strain>
    </source>
</reference>
<keyword evidence="11" id="KW-1185">Reference proteome</keyword>
<feature type="region of interest" description="Disordered" evidence="8">
    <location>
        <begin position="104"/>
        <end position="145"/>
    </location>
</feature>
<keyword evidence="3 7" id="KW-0238">DNA-binding</keyword>
<evidence type="ECO:0000256" key="8">
    <source>
        <dbReference type="SAM" id="MobiDB-lite"/>
    </source>
</evidence>
<feature type="compositionally biased region" description="Basic and acidic residues" evidence="8">
    <location>
        <begin position="325"/>
        <end position="335"/>
    </location>
</feature>
<dbReference type="PhylomeDB" id="A0A1B0GA57"/>
<feature type="compositionally biased region" description="Low complexity" evidence="8">
    <location>
        <begin position="133"/>
        <end position="145"/>
    </location>
</feature>
<dbReference type="AlphaFoldDB" id="A0A1B0GA57"/>
<evidence type="ECO:0000259" key="9">
    <source>
        <dbReference type="PROSITE" id="PS50071"/>
    </source>
</evidence>
<dbReference type="FunFam" id="1.10.10.60:FF:000003">
    <property type="entry name" value="Iroquois-class homeobox protein IRX"/>
    <property type="match status" value="1"/>
</dbReference>
<sequence length="773" mass="82605">MAAYTQFGYGGYPSATQAEMANVKKKEEHRSYSSLLSSNAGQSPQSGDTPTVQSTIATANAPASSPSGDCRSNSAAVTGNSGGNGASSGSTNLAVTGDVSAGALSPEGLSQSSNNLGTGNSAMTASGNSNMDGGATSGNNNSNTGSSCCENGRPIMTDPVSGQTVCSCQYDSARLALSSYSRLPAASVGVYGTPYPSTDQNPYQSIGVDSSAFYSSLSNPYALKDTSTGTEMSAWTSAGLQPTTGYYSYDPMSAYGYGASYDLAARRKNATRESTATLKAWLNEHKKNPYPTKGEKIMLAIITKMTLTQVSTWFANARRRLKKENKMTWEPKNRTDDDDDALNSDEEKDKDDMETEKPGPQMHAGGNVTMSAGVMSAGQALRKGHDKNDLHEEDHHKNPNTTGEMRVGLNFPGGSAYHATNHPHSYHPYQHQHPAYYQHQQSMFTGSYQQHATSSSSTASSVEGANKQDGGDSKNQLSRDCGVPIPASKPKIWSLADTVACKTPPPHTAYMGQLQHQQQHLNNQQHQQQMHGQLQPHPMQQLQQMSALVQRATTHTTQPSNATPVNMANSNSSINNNNSNNSNNSNIYGITPYARGPYGSFLGAAAMSNPQPYNHGHSLNNNANPTTPSTAANNALLSHHATPLHQQQQQHLQHQTSTTTQRGMGFHEAQPDTPPQTPPNMKVPNIHLATNLLITATQAHTTATCPSNNNFYNIPYVRYAAGNYSPRDENSSGSSCSSGSSDTTTTTQQAQQSYKALFRSQQQLMAAGFVAPV</sequence>
<feature type="compositionally biased region" description="Low complexity" evidence="8">
    <location>
        <begin position="618"/>
        <end position="661"/>
    </location>
</feature>
<dbReference type="GO" id="GO:0007474">
    <property type="term" value="P:imaginal disc-derived wing vein specification"/>
    <property type="evidence" value="ECO:0007669"/>
    <property type="project" value="UniProtKB-ARBA"/>
</dbReference>
<protein>
    <recommendedName>
        <fullName evidence="9">Homeobox domain-containing protein</fullName>
    </recommendedName>
</protein>
<feature type="region of interest" description="Disordered" evidence="8">
    <location>
        <begin position="556"/>
        <end position="582"/>
    </location>
</feature>
<dbReference type="InterPro" id="IPR008422">
    <property type="entry name" value="KN_HD"/>
</dbReference>
<feature type="DNA-binding region" description="Homeobox" evidence="7">
    <location>
        <begin position="263"/>
        <end position="325"/>
    </location>
</feature>
<dbReference type="PROSITE" id="PS00027">
    <property type="entry name" value="HOMEOBOX_1"/>
    <property type="match status" value="1"/>
</dbReference>
<evidence type="ECO:0000313" key="10">
    <source>
        <dbReference type="EnsemblMetazoa" id="GMOY010194-PA"/>
    </source>
</evidence>
<feature type="region of interest" description="Disordered" evidence="8">
    <location>
        <begin position="725"/>
        <end position="748"/>
    </location>
</feature>
<feature type="region of interest" description="Disordered" evidence="8">
    <location>
        <begin position="446"/>
        <end position="481"/>
    </location>
</feature>
<evidence type="ECO:0000256" key="4">
    <source>
        <dbReference type="ARBA" id="ARBA00023155"/>
    </source>
</evidence>
<comment type="subcellular location">
    <subcellularLocation>
        <location evidence="1 7">Nucleus</location>
    </subcellularLocation>
</comment>
<feature type="compositionally biased region" description="Low complexity" evidence="8">
    <location>
        <begin position="731"/>
        <end position="748"/>
    </location>
</feature>
<dbReference type="GO" id="GO:0045926">
    <property type="term" value="P:negative regulation of growth"/>
    <property type="evidence" value="ECO:0007669"/>
    <property type="project" value="UniProtKB-ARBA"/>
</dbReference>
<dbReference type="InterPro" id="IPR009057">
    <property type="entry name" value="Homeodomain-like_sf"/>
</dbReference>
<feature type="domain" description="Homeobox" evidence="9">
    <location>
        <begin position="261"/>
        <end position="324"/>
    </location>
</feature>
<dbReference type="Pfam" id="PF05920">
    <property type="entry name" value="Homeobox_KN"/>
    <property type="match status" value="1"/>
</dbReference>
<dbReference type="Proteomes" id="UP000092444">
    <property type="component" value="Unassembled WGS sequence"/>
</dbReference>
<dbReference type="InterPro" id="IPR017970">
    <property type="entry name" value="Homeobox_CS"/>
</dbReference>
<dbReference type="GO" id="GO:0000978">
    <property type="term" value="F:RNA polymerase II cis-regulatory region sequence-specific DNA binding"/>
    <property type="evidence" value="ECO:0007669"/>
    <property type="project" value="TreeGrafter"/>
</dbReference>
<evidence type="ECO:0000256" key="6">
    <source>
        <dbReference type="ARBA" id="ARBA00023242"/>
    </source>
</evidence>
<feature type="compositionally biased region" description="Polar residues" evidence="8">
    <location>
        <begin position="108"/>
        <end position="131"/>
    </location>
</feature>
<dbReference type="SMART" id="SM00389">
    <property type="entry name" value="HOX"/>
    <property type="match status" value="1"/>
</dbReference>
<dbReference type="SMART" id="SM00548">
    <property type="entry name" value="IRO"/>
    <property type="match status" value="1"/>
</dbReference>
<dbReference type="PANTHER" id="PTHR11211">
    <property type="entry name" value="IROQUOIS-CLASS HOMEODOMAIN PROTEIN IRX"/>
    <property type="match status" value="1"/>
</dbReference>